<gene>
    <name evidence="2" type="ORF">FOL47_007244</name>
</gene>
<evidence type="ECO:0000313" key="3">
    <source>
        <dbReference type="Proteomes" id="UP000591131"/>
    </source>
</evidence>
<accession>A0A7J6LMC2</accession>
<feature type="non-terminal residue" evidence="2">
    <location>
        <position position="1"/>
    </location>
</feature>
<feature type="region of interest" description="Disordered" evidence="1">
    <location>
        <begin position="62"/>
        <end position="93"/>
    </location>
</feature>
<name>A0A7J6LMC2_PERCH</name>
<evidence type="ECO:0000256" key="1">
    <source>
        <dbReference type="SAM" id="MobiDB-lite"/>
    </source>
</evidence>
<comment type="caution">
    <text evidence="2">The sequence shown here is derived from an EMBL/GenBank/DDBJ whole genome shotgun (WGS) entry which is preliminary data.</text>
</comment>
<reference evidence="2 3" key="1">
    <citation type="submission" date="2020-04" db="EMBL/GenBank/DDBJ databases">
        <title>Perkinsus chesapeaki whole genome sequence.</title>
        <authorList>
            <person name="Bogema D.R."/>
        </authorList>
    </citation>
    <scope>NUCLEOTIDE SEQUENCE [LARGE SCALE GENOMIC DNA]</scope>
    <source>
        <strain evidence="2">ATCC PRA-425</strain>
    </source>
</reference>
<dbReference type="EMBL" id="JAAPAO010000420">
    <property type="protein sequence ID" value="KAF4660246.1"/>
    <property type="molecule type" value="Genomic_DNA"/>
</dbReference>
<protein>
    <submittedName>
        <fullName evidence="2">Uncharacterized protein</fullName>
    </submittedName>
</protein>
<feature type="region of interest" description="Disordered" evidence="1">
    <location>
        <begin position="697"/>
        <end position="725"/>
    </location>
</feature>
<organism evidence="2 3">
    <name type="scientific">Perkinsus chesapeaki</name>
    <name type="common">Clam parasite</name>
    <name type="synonym">Perkinsus andrewsi</name>
    <dbReference type="NCBI Taxonomy" id="330153"/>
    <lineage>
        <taxon>Eukaryota</taxon>
        <taxon>Sar</taxon>
        <taxon>Alveolata</taxon>
        <taxon>Perkinsozoa</taxon>
        <taxon>Perkinsea</taxon>
        <taxon>Perkinsida</taxon>
        <taxon>Perkinsidae</taxon>
        <taxon>Perkinsus</taxon>
    </lineage>
</organism>
<keyword evidence="3" id="KW-1185">Reference proteome</keyword>
<dbReference type="AlphaFoldDB" id="A0A7J6LMC2"/>
<feature type="compositionally biased region" description="Basic and acidic residues" evidence="1">
    <location>
        <begin position="63"/>
        <end position="85"/>
    </location>
</feature>
<dbReference type="OrthoDB" id="10300823at2759"/>
<evidence type="ECO:0000313" key="2">
    <source>
        <dbReference type="EMBL" id="KAF4660246.1"/>
    </source>
</evidence>
<feature type="compositionally biased region" description="Basic and acidic residues" evidence="1">
    <location>
        <begin position="181"/>
        <end position="190"/>
    </location>
</feature>
<dbReference type="Proteomes" id="UP000591131">
    <property type="component" value="Unassembled WGS sequence"/>
</dbReference>
<proteinExistence type="predicted"/>
<feature type="region of interest" description="Disordered" evidence="1">
    <location>
        <begin position="136"/>
        <end position="190"/>
    </location>
</feature>
<sequence>MPHRVGRTRIENNKLEDELWVMMTHWEWQDNYLPLRKHKLDPPILPPLPRRSGKKMMKLSGAMREKQGKTAEEFRKQIDESRSRQELAQGAWARFTRSRPGRLLGVGRDALMNWSRPKKPPPKSPTVEIDDDVFSCATSEETPPPPPPRAVKPKAPESPDKRGKRSPSPAKKAVPKPKPSPKPERTITKKPVEALKVIPEEVDIQTERSDSCLSILSRVYERAWNVRYVPKLITKLIMKSSISKVTKKYTAIYLAYVYDSAAQELKSRATELRTAVRTVLLSMYSCGVDDEEEWSSVSESCSVTLSRIVVDEIIANSVSAATQWDSSDTVSCSSESITDEVSCGIVAQRGLDINLVESLQRIYTRSLGGEHPAVVMLSEKLHTMLVDLQEGLQYEIDQLGATKSSSTDKTATPYQVHKLIEKYKRALPQKLTGILNFAEEELKSRYEIAEGRILEKLRRAHSLNDINDVEQYAIGQLGTMSSRVWPAITKHRRQRQQFLEYELETRWEWPLSGSLIVLDSAARQYVNELGRGHPILNEFLADRLRLETRYIDEMMLEMVVFGEQVKSLQQEIDNAKVKHLRMEYQRQLAVTRRSIRDRLEDEWTRKIGSVNGKMLEFAKATLGDEEYREFISFLLDRDVELLDRFVKALNASLGSQATEVSDESEEALDMDQFGQEYLEKASKAFLTSTEALRDRTLLYNEENEKVEEPSDEKKSEHVGHSEDTRDEMAEFEAIINKMMLTNKPPTDEDAVQKSNMMAAFANQAVESNDADNSVEEMQDEQGSIAHIDEKELVTGLSPVFESLGSTAPPLAAKLKLTTPLPKNEAEDYRLTTSLVGDGEGARPVSAKRTLTSGRGPFKYRVANPDVHRPPILVALGNWVDDGLVAVGVTENGIESAVPDVDH</sequence>